<sequence>MLVCLTSCGGDDDDSVSTTKDENDIVATETWRSNIANGDGDGEWIFKRKSDGSIFVDGDWVYWGNGAPSKVTCPFTDGIVTFDGTQMSFTASGTASLENSGLTSKFVLNV</sequence>
<accession>A0A1V1NU07</accession>
<evidence type="ECO:0000313" key="1">
    <source>
        <dbReference type="EMBL" id="ETR66060.1"/>
    </source>
</evidence>
<reference evidence="2" key="1">
    <citation type="submission" date="2012-11" db="EMBL/GenBank/DDBJ databases">
        <authorList>
            <person name="Lucero-Rivera Y.E."/>
            <person name="Tovar-Ramirez D."/>
        </authorList>
    </citation>
    <scope>NUCLEOTIDE SEQUENCE [LARGE SCALE GENOMIC DNA]</scope>
    <source>
        <strain evidence="2">Araruama</strain>
    </source>
</reference>
<proteinExistence type="predicted"/>
<dbReference type="AlphaFoldDB" id="A0A1V1NU07"/>
<protein>
    <recommendedName>
        <fullName evidence="3">Lipoprotein</fullName>
    </recommendedName>
</protein>
<gene>
    <name evidence="1" type="ORF">OMM_13305</name>
</gene>
<evidence type="ECO:0000313" key="2">
    <source>
        <dbReference type="Proteomes" id="UP000189670"/>
    </source>
</evidence>
<feature type="non-terminal residue" evidence="1">
    <location>
        <position position="110"/>
    </location>
</feature>
<comment type="caution">
    <text evidence="1">The sequence shown here is derived from an EMBL/GenBank/DDBJ whole genome shotgun (WGS) entry which is preliminary data.</text>
</comment>
<dbReference type="EMBL" id="ATBP01002265">
    <property type="protein sequence ID" value="ETR66060.1"/>
    <property type="molecule type" value="Genomic_DNA"/>
</dbReference>
<organism evidence="1 2">
    <name type="scientific">Candidatus Magnetoglobus multicellularis str. Araruama</name>
    <dbReference type="NCBI Taxonomy" id="890399"/>
    <lineage>
        <taxon>Bacteria</taxon>
        <taxon>Pseudomonadati</taxon>
        <taxon>Thermodesulfobacteriota</taxon>
        <taxon>Desulfobacteria</taxon>
        <taxon>Desulfobacterales</taxon>
        <taxon>Desulfobacteraceae</taxon>
        <taxon>Candidatus Magnetoglobus</taxon>
    </lineage>
</organism>
<name>A0A1V1NU07_9BACT</name>
<dbReference type="Proteomes" id="UP000189670">
    <property type="component" value="Unassembled WGS sequence"/>
</dbReference>
<evidence type="ECO:0008006" key="3">
    <source>
        <dbReference type="Google" id="ProtNLM"/>
    </source>
</evidence>